<evidence type="ECO:0008006" key="4">
    <source>
        <dbReference type="Google" id="ProtNLM"/>
    </source>
</evidence>
<dbReference type="EMBL" id="ADMG01000017">
    <property type="protein sequence ID" value="EKB31733.1"/>
    <property type="molecule type" value="Genomic_DNA"/>
</dbReference>
<reference evidence="2 3" key="1">
    <citation type="submission" date="2012-05" db="EMBL/GenBank/DDBJ databases">
        <title>The Genome Sequence of Sutterella wadsworthensis 2_1_59BFAA.</title>
        <authorList>
            <consortium name="The Broad Institute Genome Sequencing Platform"/>
            <person name="Earl A."/>
            <person name="Ward D."/>
            <person name="Feldgarden M."/>
            <person name="Gevers D."/>
            <person name="Daigneault M."/>
            <person name="Strauss J."/>
            <person name="Allen-Vercoe E."/>
            <person name="Walker B."/>
            <person name="Young S.K."/>
            <person name="Zeng Q."/>
            <person name="Gargeya S."/>
            <person name="Fitzgerald M."/>
            <person name="Haas B."/>
            <person name="Abouelleil A."/>
            <person name="Alvarado L."/>
            <person name="Arachchi H.M."/>
            <person name="Berlin A.M."/>
            <person name="Chapman S.B."/>
            <person name="Goldberg J."/>
            <person name="Griggs A."/>
            <person name="Gujja S."/>
            <person name="Hansen M."/>
            <person name="Howarth C."/>
            <person name="Imamovic A."/>
            <person name="Larimer J."/>
            <person name="McCowen C."/>
            <person name="Montmayeur A."/>
            <person name="Murphy C."/>
            <person name="Neiman D."/>
            <person name="Pearson M."/>
            <person name="Priest M."/>
            <person name="Roberts A."/>
            <person name="Saif S."/>
            <person name="Shea T."/>
            <person name="Sisk P."/>
            <person name="Sykes S."/>
            <person name="Wortman J."/>
            <person name="Nusbaum C."/>
            <person name="Birren B."/>
        </authorList>
    </citation>
    <scope>NUCLEOTIDE SEQUENCE [LARGE SCALE GENOMIC DNA]</scope>
    <source>
        <strain evidence="2 3">2_1_59BFAA</strain>
    </source>
</reference>
<evidence type="ECO:0000313" key="3">
    <source>
        <dbReference type="Proteomes" id="UP000005835"/>
    </source>
</evidence>
<dbReference type="Proteomes" id="UP000005835">
    <property type="component" value="Unassembled WGS sequence"/>
</dbReference>
<organism evidence="2 3">
    <name type="scientific">Sutterella wadsworthensis 2_1_59BFAA</name>
    <dbReference type="NCBI Taxonomy" id="742823"/>
    <lineage>
        <taxon>Bacteria</taxon>
        <taxon>Pseudomonadati</taxon>
        <taxon>Pseudomonadota</taxon>
        <taxon>Betaproteobacteria</taxon>
        <taxon>Burkholderiales</taxon>
        <taxon>Sutterellaceae</taxon>
        <taxon>Sutterella</taxon>
    </lineage>
</organism>
<evidence type="ECO:0000313" key="2">
    <source>
        <dbReference type="EMBL" id="EKB31733.1"/>
    </source>
</evidence>
<protein>
    <recommendedName>
        <fullName evidence="4">DUF2905 domain-containing protein</fullName>
    </recommendedName>
</protein>
<dbReference type="Pfam" id="PF11146">
    <property type="entry name" value="DUF2905"/>
    <property type="match status" value="1"/>
</dbReference>
<name>K1JYS8_9BURK</name>
<keyword evidence="3" id="KW-1185">Reference proteome</keyword>
<dbReference type="RefSeq" id="WP_005434053.1">
    <property type="nucleotide sequence ID" value="NZ_JH815514.1"/>
</dbReference>
<evidence type="ECO:0000256" key="1">
    <source>
        <dbReference type="SAM" id="Phobius"/>
    </source>
</evidence>
<dbReference type="InterPro" id="IPR021320">
    <property type="entry name" value="DUF2905"/>
</dbReference>
<gene>
    <name evidence="2" type="ORF">HMPREF9465_00601</name>
</gene>
<comment type="caution">
    <text evidence="2">The sequence shown here is derived from an EMBL/GenBank/DDBJ whole genome shotgun (WGS) entry which is preliminary data.</text>
</comment>
<dbReference type="PROSITE" id="PS51257">
    <property type="entry name" value="PROKAR_LIPOPROTEIN"/>
    <property type="match status" value="1"/>
</dbReference>
<dbReference type="OrthoDB" id="9811610at2"/>
<dbReference type="AlphaFoldDB" id="K1JYS8"/>
<accession>K1JYS8</accession>
<dbReference type="PATRIC" id="fig|742823.3.peg.602"/>
<dbReference type="eggNOG" id="ENOG50314E7">
    <property type="taxonomic scope" value="Bacteria"/>
</dbReference>
<feature type="transmembrane region" description="Helical" evidence="1">
    <location>
        <begin position="44"/>
        <end position="62"/>
    </location>
</feature>
<keyword evidence="1" id="KW-0812">Transmembrane</keyword>
<dbReference type="HOGENOM" id="CLU_181383_2_0_4"/>
<keyword evidence="1" id="KW-1133">Transmembrane helix</keyword>
<keyword evidence="1" id="KW-0472">Membrane</keyword>
<sequence>MRWIICIFVLLVVVLSCVPTLRRWGLGRLPGDINFTVMGRKVEIPLMSTILLTAIVAVVARLL</sequence>
<dbReference type="STRING" id="742823.HMPREF9465_00601"/>
<proteinExistence type="predicted"/>